<protein>
    <submittedName>
        <fullName evidence="1">Uncharacterized protein</fullName>
    </submittedName>
</protein>
<comment type="caution">
    <text evidence="1">The sequence shown here is derived from an EMBL/GenBank/DDBJ whole genome shotgun (WGS) entry which is preliminary data.</text>
</comment>
<dbReference type="AlphaFoldDB" id="A0A8H4EV47"/>
<accession>A0A8H4EV47</accession>
<dbReference type="OrthoDB" id="2404637at2759"/>
<reference evidence="1 2" key="1">
    <citation type="journal article" date="2019" name="Environ. Microbiol.">
        <title>At the nexus of three kingdoms: the genome of the mycorrhizal fungus Gigaspora margarita provides insights into plant, endobacterial and fungal interactions.</title>
        <authorList>
            <person name="Venice F."/>
            <person name="Ghignone S."/>
            <person name="Salvioli di Fossalunga A."/>
            <person name="Amselem J."/>
            <person name="Novero M."/>
            <person name="Xianan X."/>
            <person name="Sedzielewska Toro K."/>
            <person name="Morin E."/>
            <person name="Lipzen A."/>
            <person name="Grigoriev I.V."/>
            <person name="Henrissat B."/>
            <person name="Martin F.M."/>
            <person name="Bonfante P."/>
        </authorList>
    </citation>
    <scope>NUCLEOTIDE SEQUENCE [LARGE SCALE GENOMIC DNA]</scope>
    <source>
        <strain evidence="1 2">BEG34</strain>
    </source>
</reference>
<evidence type="ECO:0000313" key="2">
    <source>
        <dbReference type="Proteomes" id="UP000439903"/>
    </source>
</evidence>
<dbReference type="Proteomes" id="UP000439903">
    <property type="component" value="Unassembled WGS sequence"/>
</dbReference>
<keyword evidence="2" id="KW-1185">Reference proteome</keyword>
<gene>
    <name evidence="1" type="ORF">F8M41_012802</name>
</gene>
<dbReference type="Gene3D" id="3.80.10.10">
    <property type="entry name" value="Ribonuclease Inhibitor"/>
    <property type="match status" value="1"/>
</dbReference>
<dbReference type="EMBL" id="WTPW01000027">
    <property type="protein sequence ID" value="KAF0557669.1"/>
    <property type="molecule type" value="Genomic_DNA"/>
</dbReference>
<sequence>MPNHTPSEILDSIFLEIYNDRFLPYNRKIHYLYNCLLVNRLWCKNAISLLWSIAFAFNLKKTSKHRMTIVDSCLKFINKEQQTELLKSGIQIDATPSLFNYPSFIKDVKFEILLLFLRYWAFTRHSFAADHNLILRILLEVLTENGTNLVCFVSDHLSLGLGTGVAENIRLPSKELTILGNNNIKNMFENVNELWIGSRSLEKNFISVIANICHNVKTMIVSFEPFDSYSLEEVSPENVSELISSQKNLKSFTLISYRGTSYSFLNSLETQSHSLERVHIRSTFFKSGGPNLNGIAECKLLKALVIEDCENITLKLVEPLMNAKFYMLTYVYFNCPYSSVCDEITEWAKCYDNEGKKMNYLYKGEKVYSRF</sequence>
<evidence type="ECO:0000313" key="1">
    <source>
        <dbReference type="EMBL" id="KAF0557669.1"/>
    </source>
</evidence>
<name>A0A8H4EV47_GIGMA</name>
<dbReference type="SUPFAM" id="SSF52047">
    <property type="entry name" value="RNI-like"/>
    <property type="match status" value="1"/>
</dbReference>
<organism evidence="1 2">
    <name type="scientific">Gigaspora margarita</name>
    <dbReference type="NCBI Taxonomy" id="4874"/>
    <lineage>
        <taxon>Eukaryota</taxon>
        <taxon>Fungi</taxon>
        <taxon>Fungi incertae sedis</taxon>
        <taxon>Mucoromycota</taxon>
        <taxon>Glomeromycotina</taxon>
        <taxon>Glomeromycetes</taxon>
        <taxon>Diversisporales</taxon>
        <taxon>Gigasporaceae</taxon>
        <taxon>Gigaspora</taxon>
    </lineage>
</organism>
<dbReference type="InterPro" id="IPR032675">
    <property type="entry name" value="LRR_dom_sf"/>
</dbReference>
<proteinExistence type="predicted"/>